<dbReference type="InterPro" id="IPR036291">
    <property type="entry name" value="NAD(P)-bd_dom_sf"/>
</dbReference>
<dbReference type="AlphaFoldDB" id="A0A1X7G4H9"/>
<proteinExistence type="inferred from homology"/>
<evidence type="ECO:0000313" key="3">
    <source>
        <dbReference type="EMBL" id="SMF63793.1"/>
    </source>
</evidence>
<dbReference type="InterPro" id="IPR002347">
    <property type="entry name" value="SDR_fam"/>
</dbReference>
<evidence type="ECO:0000313" key="4">
    <source>
        <dbReference type="Proteomes" id="UP000192940"/>
    </source>
</evidence>
<comment type="similarity">
    <text evidence="1">Belongs to the short-chain dehydrogenases/reductases (SDR) family.</text>
</comment>
<name>A0A1X7G4H9_9BACL</name>
<dbReference type="InterPro" id="IPR051122">
    <property type="entry name" value="SDR_DHRS6-like"/>
</dbReference>
<dbReference type="Pfam" id="PF00106">
    <property type="entry name" value="adh_short"/>
    <property type="match status" value="1"/>
</dbReference>
<dbReference type="STRING" id="1313296.SAMN05661091_0012"/>
<dbReference type="PANTHER" id="PTHR43477">
    <property type="entry name" value="DIHYDROANTICAPSIN 7-DEHYDROGENASE"/>
    <property type="match status" value="1"/>
</dbReference>
<reference evidence="3 4" key="1">
    <citation type="submission" date="2017-04" db="EMBL/GenBank/DDBJ databases">
        <authorList>
            <person name="Afonso C.L."/>
            <person name="Miller P.J."/>
            <person name="Scott M.A."/>
            <person name="Spackman E."/>
            <person name="Goraichik I."/>
            <person name="Dimitrov K.M."/>
            <person name="Suarez D.L."/>
            <person name="Swayne D.E."/>
        </authorList>
    </citation>
    <scope>NUCLEOTIDE SEQUENCE [LARGE SCALE GENOMIC DNA]</scope>
    <source>
        <strain evidence="3 4">N3/975</strain>
    </source>
</reference>
<evidence type="ECO:0000256" key="1">
    <source>
        <dbReference type="ARBA" id="ARBA00006484"/>
    </source>
</evidence>
<dbReference type="GO" id="GO:0016491">
    <property type="term" value="F:oxidoreductase activity"/>
    <property type="evidence" value="ECO:0007669"/>
    <property type="project" value="UniProtKB-KW"/>
</dbReference>
<sequence>MMLTGKVVVIIGGSSGIGLATAKAAYDQGAHVVISGRTQEKLNTAIKIIGNGVRSFEVDVADETSVRTMFNQLDHVDHVFVTASHIVLGAILETDSEILKSTLDSRFWGSYFAAMCK</sequence>
<keyword evidence="2" id="KW-0560">Oxidoreductase</keyword>
<dbReference type="Gene3D" id="3.40.50.720">
    <property type="entry name" value="NAD(P)-binding Rossmann-like Domain"/>
    <property type="match status" value="1"/>
</dbReference>
<protein>
    <recommendedName>
        <fullName evidence="5">Short-chain dehydrogenases of various substrate specificities</fullName>
    </recommendedName>
</protein>
<dbReference type="Proteomes" id="UP000192940">
    <property type="component" value="Chromosome I"/>
</dbReference>
<organism evidence="3 4">
    <name type="scientific">Paenibacillus uliginis N3/975</name>
    <dbReference type="NCBI Taxonomy" id="1313296"/>
    <lineage>
        <taxon>Bacteria</taxon>
        <taxon>Bacillati</taxon>
        <taxon>Bacillota</taxon>
        <taxon>Bacilli</taxon>
        <taxon>Bacillales</taxon>
        <taxon>Paenibacillaceae</taxon>
        <taxon>Paenibacillus</taxon>
    </lineage>
</organism>
<evidence type="ECO:0008006" key="5">
    <source>
        <dbReference type="Google" id="ProtNLM"/>
    </source>
</evidence>
<accession>A0A1X7G4H9</accession>
<dbReference type="PANTHER" id="PTHR43477:SF1">
    <property type="entry name" value="DIHYDROANTICAPSIN 7-DEHYDROGENASE"/>
    <property type="match status" value="1"/>
</dbReference>
<evidence type="ECO:0000256" key="2">
    <source>
        <dbReference type="ARBA" id="ARBA00023002"/>
    </source>
</evidence>
<dbReference type="RefSeq" id="WP_208917038.1">
    <property type="nucleotide sequence ID" value="NZ_LT840184.1"/>
</dbReference>
<keyword evidence="4" id="KW-1185">Reference proteome</keyword>
<gene>
    <name evidence="3" type="ORF">SAMN05661091_0012</name>
</gene>
<dbReference type="EMBL" id="LT840184">
    <property type="protein sequence ID" value="SMF63793.1"/>
    <property type="molecule type" value="Genomic_DNA"/>
</dbReference>
<dbReference type="SUPFAM" id="SSF51735">
    <property type="entry name" value="NAD(P)-binding Rossmann-fold domains"/>
    <property type="match status" value="1"/>
</dbReference>